<dbReference type="AlphaFoldDB" id="A0A0F7SIB4"/>
<dbReference type="InterPro" id="IPR036038">
    <property type="entry name" value="Aminotransferase-like"/>
</dbReference>
<reference evidence="1" key="1">
    <citation type="submission" date="2014-08" db="EMBL/GenBank/DDBJ databases">
        <authorList>
            <person name="Sharma Rahul"/>
            <person name="Thines Marco"/>
        </authorList>
    </citation>
    <scope>NUCLEOTIDE SEQUENCE</scope>
</reference>
<sequence length="281" mass="31122">MSTSIECINNISSPLQPPDESFEVFTTLRYDGTLPGDHISAQIPLFTRHVQRLATSWSHFSKDTKLGQFNWNDSLCAALEASIPPTDRQRNLRLKASVQIDQDLPIIDIQVFAFDSAPLFNGSLSRLDSTPSGTCALSQVLISPQPVCAQSSDRDFLLHKTSQRGIYDTHTSIAHQLLPTTMTVLLYSPVSSSTSHKVTETAISNILFLPPLAEKWITPSIESSTPFLPGLMRQELLDKGEIAEQTITLDDVRLWLNSGGRVACCNALRGIWEVNLVWSDK</sequence>
<protein>
    <submittedName>
        <fullName evidence="1">Para-aminobenzoate synthase</fullName>
    </submittedName>
</protein>
<dbReference type="Gene3D" id="3.30.470.10">
    <property type="match status" value="1"/>
</dbReference>
<dbReference type="GO" id="GO:0003824">
    <property type="term" value="F:catalytic activity"/>
    <property type="evidence" value="ECO:0007669"/>
    <property type="project" value="InterPro"/>
</dbReference>
<proteinExistence type="predicted"/>
<name>A0A0F7SIB4_PHARH</name>
<dbReference type="InterPro" id="IPR043131">
    <property type="entry name" value="BCAT-like_N"/>
</dbReference>
<dbReference type="InterPro" id="IPR043132">
    <property type="entry name" value="BCAT-like_C"/>
</dbReference>
<dbReference type="SUPFAM" id="SSF56752">
    <property type="entry name" value="D-aminoacid aminotransferase-like PLP-dependent enzymes"/>
    <property type="match status" value="1"/>
</dbReference>
<dbReference type="InterPro" id="IPR001544">
    <property type="entry name" value="Aminotrans_IV"/>
</dbReference>
<evidence type="ECO:0000313" key="1">
    <source>
        <dbReference type="EMBL" id="CDZ98180.1"/>
    </source>
</evidence>
<accession>A0A0F7SIB4</accession>
<dbReference type="Gene3D" id="3.20.10.10">
    <property type="entry name" value="D-amino Acid Aminotransferase, subunit A, domain 2"/>
    <property type="match status" value="1"/>
</dbReference>
<organism evidence="1">
    <name type="scientific">Phaffia rhodozyma</name>
    <name type="common">Yeast</name>
    <name type="synonym">Xanthophyllomyces dendrorhous</name>
    <dbReference type="NCBI Taxonomy" id="264483"/>
    <lineage>
        <taxon>Eukaryota</taxon>
        <taxon>Fungi</taxon>
        <taxon>Dikarya</taxon>
        <taxon>Basidiomycota</taxon>
        <taxon>Agaricomycotina</taxon>
        <taxon>Tremellomycetes</taxon>
        <taxon>Cystofilobasidiales</taxon>
        <taxon>Mrakiaceae</taxon>
        <taxon>Phaffia</taxon>
    </lineage>
</organism>
<dbReference type="EMBL" id="LN483326">
    <property type="protein sequence ID" value="CDZ98180.1"/>
    <property type="molecule type" value="Genomic_DNA"/>
</dbReference>
<dbReference type="Pfam" id="PF01063">
    <property type="entry name" value="Aminotran_4"/>
    <property type="match status" value="1"/>
</dbReference>